<keyword evidence="3" id="KW-1185">Reference proteome</keyword>
<evidence type="ECO:0000313" key="3">
    <source>
        <dbReference type="Proteomes" id="UP001341840"/>
    </source>
</evidence>
<name>A0ABU6WD26_9FABA</name>
<evidence type="ECO:0000313" key="2">
    <source>
        <dbReference type="EMBL" id="MED6183841.1"/>
    </source>
</evidence>
<dbReference type="EMBL" id="JASCZI010181473">
    <property type="protein sequence ID" value="MED6183841.1"/>
    <property type="molecule type" value="Genomic_DNA"/>
</dbReference>
<comment type="caution">
    <text evidence="2">The sequence shown here is derived from an EMBL/GenBank/DDBJ whole genome shotgun (WGS) entry which is preliminary data.</text>
</comment>
<accession>A0ABU6WD26</accession>
<feature type="region of interest" description="Disordered" evidence="1">
    <location>
        <begin position="1"/>
        <end position="25"/>
    </location>
</feature>
<proteinExistence type="predicted"/>
<gene>
    <name evidence="2" type="ORF">PIB30_041521</name>
</gene>
<organism evidence="2 3">
    <name type="scientific">Stylosanthes scabra</name>
    <dbReference type="NCBI Taxonomy" id="79078"/>
    <lineage>
        <taxon>Eukaryota</taxon>
        <taxon>Viridiplantae</taxon>
        <taxon>Streptophyta</taxon>
        <taxon>Embryophyta</taxon>
        <taxon>Tracheophyta</taxon>
        <taxon>Spermatophyta</taxon>
        <taxon>Magnoliopsida</taxon>
        <taxon>eudicotyledons</taxon>
        <taxon>Gunneridae</taxon>
        <taxon>Pentapetalae</taxon>
        <taxon>rosids</taxon>
        <taxon>fabids</taxon>
        <taxon>Fabales</taxon>
        <taxon>Fabaceae</taxon>
        <taxon>Papilionoideae</taxon>
        <taxon>50 kb inversion clade</taxon>
        <taxon>dalbergioids sensu lato</taxon>
        <taxon>Dalbergieae</taxon>
        <taxon>Pterocarpus clade</taxon>
        <taxon>Stylosanthes</taxon>
    </lineage>
</organism>
<protein>
    <submittedName>
        <fullName evidence="2">Uncharacterized protein</fullName>
    </submittedName>
</protein>
<dbReference type="Proteomes" id="UP001341840">
    <property type="component" value="Unassembled WGS sequence"/>
</dbReference>
<evidence type="ECO:0000256" key="1">
    <source>
        <dbReference type="SAM" id="MobiDB-lite"/>
    </source>
</evidence>
<sequence length="124" mass="14293">MVRKKRSSSTAATKTLAEMGEPNLEVGSVTHQQITLEFPNPHQHKPTTHTFQTDWEETTHYKPHMQRENIGEQQRRRGLPWPNFVLAKSSTLAPSETRIRNPLSAGVPCNRRTRALRRRNKGEE</sequence>
<reference evidence="2 3" key="1">
    <citation type="journal article" date="2023" name="Plants (Basel)">
        <title>Bridging the Gap: Combining Genomics and Transcriptomics Approaches to Understand Stylosanthes scabra, an Orphan Legume from the Brazilian Caatinga.</title>
        <authorList>
            <person name="Ferreira-Neto J.R.C."/>
            <person name="da Silva M.D."/>
            <person name="Binneck E."/>
            <person name="de Melo N.F."/>
            <person name="da Silva R.H."/>
            <person name="de Melo A.L.T.M."/>
            <person name="Pandolfi V."/>
            <person name="Bustamante F.O."/>
            <person name="Brasileiro-Vidal A.C."/>
            <person name="Benko-Iseppon A.M."/>
        </authorList>
    </citation>
    <scope>NUCLEOTIDE SEQUENCE [LARGE SCALE GENOMIC DNA]</scope>
    <source>
        <tissue evidence="2">Leaves</tissue>
    </source>
</reference>